<dbReference type="GO" id="GO:0005886">
    <property type="term" value="C:plasma membrane"/>
    <property type="evidence" value="ECO:0007669"/>
    <property type="project" value="UniProtKB-SubCell"/>
</dbReference>
<name>A0A4Q7CQ43_9STAP</name>
<protein>
    <recommendedName>
        <fullName evidence="7">Quinolone resistance protein NorB</fullName>
    </recommendedName>
</protein>
<comment type="similarity">
    <text evidence="2">Belongs to the major facilitator superfamily. TCR/Tet family.</text>
</comment>
<feature type="transmembrane region" description="Helical" evidence="8">
    <location>
        <begin position="85"/>
        <end position="107"/>
    </location>
</feature>
<evidence type="ECO:0000313" key="11">
    <source>
        <dbReference type="Proteomes" id="UP000293854"/>
    </source>
</evidence>
<dbReference type="InterPro" id="IPR020846">
    <property type="entry name" value="MFS_dom"/>
</dbReference>
<organism evidence="10 11">
    <name type="scientific">Staphylococcus condimenti</name>
    <dbReference type="NCBI Taxonomy" id="70255"/>
    <lineage>
        <taxon>Bacteria</taxon>
        <taxon>Bacillati</taxon>
        <taxon>Bacillota</taxon>
        <taxon>Bacilli</taxon>
        <taxon>Bacillales</taxon>
        <taxon>Staphylococcaceae</taxon>
        <taxon>Staphylococcus</taxon>
    </lineage>
</organism>
<sequence length="508" mass="56415">MMDFWLTKKGRVLEIMVLAFITVFGIGSQYFSNLAYSLNQGILQTSFGIGSQYLIIPSVIGNFAFALGVPLGHTLTHKFGFKRNYLFFVFLFLIGSIIGLFSFDLVILSIAKAIQSFSTGVLFFTLLPKLFVNFPRRYRNVFLFMVIVGLFGANALGGLSGSLSLELDKWQWVFIINIISAVLCLIIGYFLLTKEEHHQTSDIHISKPMITTLILGTLALLLPMSVLTQKGWSSLWVWPLLLLALLFIVNFVISNKAAEHPVVHFKSLLTKKPLVGAVMAISSHLTLLAGIAGINVYILRILKLPFSISLRFYICFFIGVIITGLLKMFFYSAVGAGFLGVLGSTALLYVSVHWIILENTVNVPLLYIQGFLLGFGASMTLVSGAMATLLDGDLLKASQRSQTMHTLRNYSAAMLVPIIAYMMKNNIQKGTQSLYGEDISNPLIYMKKMQDVAINADHKVFFLMIIFNITMLVSSIIQMILGKGRRITPAKPPKDVKLHLGNQSLHSQ</sequence>
<dbReference type="PROSITE" id="PS50850">
    <property type="entry name" value="MFS"/>
    <property type="match status" value="1"/>
</dbReference>
<dbReference type="Gene3D" id="1.20.1720.10">
    <property type="entry name" value="Multidrug resistance protein D"/>
    <property type="match status" value="1"/>
</dbReference>
<keyword evidence="3" id="KW-0813">Transport</keyword>
<feature type="transmembrane region" description="Helical" evidence="8">
    <location>
        <begin position="460"/>
        <end position="481"/>
    </location>
</feature>
<feature type="transmembrane region" description="Helical" evidence="8">
    <location>
        <begin position="235"/>
        <end position="253"/>
    </location>
</feature>
<feature type="transmembrane region" description="Helical" evidence="8">
    <location>
        <begin position="51"/>
        <end position="73"/>
    </location>
</feature>
<feature type="transmembrane region" description="Helical" evidence="8">
    <location>
        <begin position="12"/>
        <end position="31"/>
    </location>
</feature>
<feature type="transmembrane region" description="Helical" evidence="8">
    <location>
        <begin position="274"/>
        <end position="298"/>
    </location>
</feature>
<evidence type="ECO:0000256" key="8">
    <source>
        <dbReference type="SAM" id="Phobius"/>
    </source>
</evidence>
<proteinExistence type="inferred from homology"/>
<feature type="transmembrane region" description="Helical" evidence="8">
    <location>
        <begin position="310"/>
        <end position="330"/>
    </location>
</feature>
<reference evidence="10 11" key="1">
    <citation type="submission" date="2018-11" db="EMBL/GenBank/DDBJ databases">
        <title>Genomic profiling of Staphylococcus species from a Poultry farm system in KwaZulu-Natal, South Africa.</title>
        <authorList>
            <person name="Amoako D.G."/>
            <person name="Somboro A.M."/>
            <person name="Abia A.L.K."/>
            <person name="Bester L.A."/>
            <person name="Essack S.Y."/>
        </authorList>
    </citation>
    <scope>NUCLEOTIDE SEQUENCE [LARGE SCALE GENOMIC DNA]</scope>
    <source>
        <strain evidence="10 11">SA11</strain>
    </source>
</reference>
<dbReference type="GO" id="GO:0022857">
    <property type="term" value="F:transmembrane transporter activity"/>
    <property type="evidence" value="ECO:0007669"/>
    <property type="project" value="InterPro"/>
</dbReference>
<dbReference type="Pfam" id="PF07690">
    <property type="entry name" value="MFS_1"/>
    <property type="match status" value="1"/>
</dbReference>
<feature type="transmembrane region" description="Helical" evidence="8">
    <location>
        <begin position="337"/>
        <end position="356"/>
    </location>
</feature>
<feature type="transmembrane region" description="Helical" evidence="8">
    <location>
        <begin position="368"/>
        <end position="390"/>
    </location>
</feature>
<gene>
    <name evidence="10" type="ORF">EIG99_00955</name>
</gene>
<dbReference type="InterPro" id="IPR036259">
    <property type="entry name" value="MFS_trans_sf"/>
</dbReference>
<evidence type="ECO:0000259" key="9">
    <source>
        <dbReference type="PROSITE" id="PS50850"/>
    </source>
</evidence>
<dbReference type="AlphaFoldDB" id="A0A4Q7CQ43"/>
<evidence type="ECO:0000256" key="6">
    <source>
        <dbReference type="ARBA" id="ARBA00023136"/>
    </source>
</evidence>
<dbReference type="SUPFAM" id="SSF103473">
    <property type="entry name" value="MFS general substrate transporter"/>
    <property type="match status" value="1"/>
</dbReference>
<dbReference type="OrthoDB" id="2370008at2"/>
<evidence type="ECO:0000256" key="4">
    <source>
        <dbReference type="ARBA" id="ARBA00022692"/>
    </source>
</evidence>
<dbReference type="Proteomes" id="UP000293854">
    <property type="component" value="Unassembled WGS sequence"/>
</dbReference>
<evidence type="ECO:0000256" key="7">
    <source>
        <dbReference type="ARBA" id="ARBA00040594"/>
    </source>
</evidence>
<dbReference type="PANTHER" id="PTHR42718">
    <property type="entry name" value="MAJOR FACILITATOR SUPERFAMILY MULTIDRUG TRANSPORTER MFSC"/>
    <property type="match status" value="1"/>
</dbReference>
<keyword evidence="4 8" id="KW-0812">Transmembrane</keyword>
<evidence type="ECO:0000256" key="5">
    <source>
        <dbReference type="ARBA" id="ARBA00022989"/>
    </source>
</evidence>
<keyword evidence="5 8" id="KW-1133">Transmembrane helix</keyword>
<comment type="subcellular location">
    <subcellularLocation>
        <location evidence="1">Cell membrane</location>
        <topology evidence="1">Multi-pass membrane protein</topology>
    </subcellularLocation>
</comment>
<evidence type="ECO:0000313" key="10">
    <source>
        <dbReference type="EMBL" id="RZI04571.1"/>
    </source>
</evidence>
<feature type="transmembrane region" description="Helical" evidence="8">
    <location>
        <begin position="141"/>
        <end position="160"/>
    </location>
</feature>
<evidence type="ECO:0000256" key="2">
    <source>
        <dbReference type="ARBA" id="ARBA00007520"/>
    </source>
</evidence>
<keyword evidence="6 8" id="KW-0472">Membrane</keyword>
<evidence type="ECO:0000256" key="1">
    <source>
        <dbReference type="ARBA" id="ARBA00004651"/>
    </source>
</evidence>
<feature type="transmembrane region" description="Helical" evidence="8">
    <location>
        <begin position="113"/>
        <end position="132"/>
    </location>
</feature>
<dbReference type="EMBL" id="RQTE01000020">
    <property type="protein sequence ID" value="RZI04571.1"/>
    <property type="molecule type" value="Genomic_DNA"/>
</dbReference>
<dbReference type="InterPro" id="IPR011701">
    <property type="entry name" value="MFS"/>
</dbReference>
<comment type="caution">
    <text evidence="10">The sequence shown here is derived from an EMBL/GenBank/DDBJ whole genome shotgun (WGS) entry which is preliminary data.</text>
</comment>
<feature type="transmembrane region" description="Helical" evidence="8">
    <location>
        <begin position="204"/>
        <end position="223"/>
    </location>
</feature>
<feature type="transmembrane region" description="Helical" evidence="8">
    <location>
        <begin position="410"/>
        <end position="427"/>
    </location>
</feature>
<dbReference type="PANTHER" id="PTHR42718:SF9">
    <property type="entry name" value="MAJOR FACILITATOR SUPERFAMILY MULTIDRUG TRANSPORTER MFSC"/>
    <property type="match status" value="1"/>
</dbReference>
<feature type="domain" description="Major facilitator superfamily (MFS) profile" evidence="9">
    <location>
        <begin position="11"/>
        <end position="429"/>
    </location>
</feature>
<evidence type="ECO:0000256" key="3">
    <source>
        <dbReference type="ARBA" id="ARBA00022448"/>
    </source>
</evidence>
<accession>A0A4Q7CQ43</accession>
<feature type="transmembrane region" description="Helical" evidence="8">
    <location>
        <begin position="172"/>
        <end position="192"/>
    </location>
</feature>